<sequence length="171" mass="20072">MEILHVGFHTKSKTIFCVFADKQLPLHKCDPESVIQWLGNSQERFHNIYSNVYLSVQISYLENNQIMAYRKDKVFNLLTEDGRKQLKNYDIKEQALNSKETKDSSQEEVTTVLSDQRQQKLKQTDKELRIKCWELLNTIDVFDTQKSIQTLQDALGLMQKTVVLEQLVNFK</sequence>
<dbReference type="AlphaFoldDB" id="A0AA86TA68"/>
<evidence type="ECO:0000313" key="1">
    <source>
        <dbReference type="EMBL" id="CAI9912611.1"/>
    </source>
</evidence>
<name>A0AA86TA68_9EUKA</name>
<reference evidence="1" key="1">
    <citation type="submission" date="2023-06" db="EMBL/GenBank/DDBJ databases">
        <authorList>
            <person name="Kurt Z."/>
        </authorList>
    </citation>
    <scope>NUCLEOTIDE SEQUENCE</scope>
</reference>
<comment type="caution">
    <text evidence="1">The sequence shown here is derived from an EMBL/GenBank/DDBJ whole genome shotgun (WGS) entry which is preliminary data.</text>
</comment>
<keyword evidence="3" id="KW-1185">Reference proteome</keyword>
<dbReference type="EMBL" id="CATOUU010000003">
    <property type="protein sequence ID" value="CAI9912611.1"/>
    <property type="molecule type" value="Genomic_DNA"/>
</dbReference>
<dbReference type="EMBL" id="CAXDID020000038">
    <property type="protein sequence ID" value="CAL5998383.1"/>
    <property type="molecule type" value="Genomic_DNA"/>
</dbReference>
<reference evidence="2 3" key="2">
    <citation type="submission" date="2024-07" db="EMBL/GenBank/DDBJ databases">
        <authorList>
            <person name="Akdeniz Z."/>
        </authorList>
    </citation>
    <scope>NUCLEOTIDE SEQUENCE [LARGE SCALE GENOMIC DNA]</scope>
</reference>
<proteinExistence type="predicted"/>
<evidence type="ECO:0000313" key="2">
    <source>
        <dbReference type="EMBL" id="CAL5998383.1"/>
    </source>
</evidence>
<protein>
    <submittedName>
        <fullName evidence="2">Hypothetical_protein</fullName>
    </submittedName>
</protein>
<accession>A0AA86TA68</accession>
<dbReference type="Proteomes" id="UP001642409">
    <property type="component" value="Unassembled WGS sequence"/>
</dbReference>
<evidence type="ECO:0000313" key="3">
    <source>
        <dbReference type="Proteomes" id="UP001642409"/>
    </source>
</evidence>
<organism evidence="1">
    <name type="scientific">Hexamita inflata</name>
    <dbReference type="NCBI Taxonomy" id="28002"/>
    <lineage>
        <taxon>Eukaryota</taxon>
        <taxon>Metamonada</taxon>
        <taxon>Diplomonadida</taxon>
        <taxon>Hexamitidae</taxon>
        <taxon>Hexamitinae</taxon>
        <taxon>Hexamita</taxon>
    </lineage>
</organism>
<gene>
    <name evidence="2" type="ORF">HINF_LOCUS15706</name>
    <name evidence="1" type="ORF">HINF_LOCUS256</name>
</gene>